<keyword evidence="2" id="KW-0732">Signal</keyword>
<protein>
    <submittedName>
        <fullName evidence="4">Allergin-1-like</fullName>
    </submittedName>
</protein>
<sequence>MTERLGFLYLLLTLWVRNTKENGVNEDNRANPELPQNCSKIVKDVKIYSPTPEITTGGKVTLVCYWETDCLPMNYILFLNRGKVQGPAPQSMKKQKVVFNITIHSSSQLGPYKCKAGNKYEAAYSPGFNFTLRENNNLVVFIVPPLILLLLLIAAIVTIRLLILPWCKARKLKSANICTAYDDTGENQLDNEQYVDYGITEENKYCNLKMKTKTDYRYVNDSEDSTVIYADVICKYD</sequence>
<proteinExistence type="predicted"/>
<dbReference type="RefSeq" id="XP_026534542.1">
    <property type="nucleotide sequence ID" value="XM_026678757.1"/>
</dbReference>
<keyword evidence="1" id="KW-0812">Transmembrane</keyword>
<feature type="chain" id="PRO_5026931000" evidence="2">
    <location>
        <begin position="22"/>
        <end position="237"/>
    </location>
</feature>
<evidence type="ECO:0000256" key="2">
    <source>
        <dbReference type="SAM" id="SignalP"/>
    </source>
</evidence>
<dbReference type="Gene3D" id="2.60.40.10">
    <property type="entry name" value="Immunoglobulins"/>
    <property type="match status" value="1"/>
</dbReference>
<dbReference type="AlphaFoldDB" id="A0A6J1UU80"/>
<gene>
    <name evidence="4" type="primary">LOC113419409</name>
</gene>
<dbReference type="KEGG" id="nss:113419409"/>
<feature type="transmembrane region" description="Helical" evidence="1">
    <location>
        <begin position="138"/>
        <end position="163"/>
    </location>
</feature>
<keyword evidence="1" id="KW-1133">Transmembrane helix</keyword>
<keyword evidence="1" id="KW-0472">Membrane</keyword>
<accession>A0A6J1UU80</accession>
<dbReference type="InterPro" id="IPR013783">
    <property type="entry name" value="Ig-like_fold"/>
</dbReference>
<evidence type="ECO:0000256" key="1">
    <source>
        <dbReference type="SAM" id="Phobius"/>
    </source>
</evidence>
<feature type="signal peptide" evidence="2">
    <location>
        <begin position="1"/>
        <end position="21"/>
    </location>
</feature>
<reference evidence="4" key="1">
    <citation type="submission" date="2025-08" db="UniProtKB">
        <authorList>
            <consortium name="RefSeq"/>
        </authorList>
    </citation>
    <scope>IDENTIFICATION</scope>
</reference>
<dbReference type="InterPro" id="IPR036179">
    <property type="entry name" value="Ig-like_dom_sf"/>
</dbReference>
<evidence type="ECO:0000313" key="3">
    <source>
        <dbReference type="Proteomes" id="UP000504612"/>
    </source>
</evidence>
<dbReference type="GeneID" id="113419409"/>
<name>A0A6J1UU80_9SAUR</name>
<dbReference type="Proteomes" id="UP000504612">
    <property type="component" value="Unplaced"/>
</dbReference>
<dbReference type="SUPFAM" id="SSF48726">
    <property type="entry name" value="Immunoglobulin"/>
    <property type="match status" value="1"/>
</dbReference>
<organism evidence="3 4">
    <name type="scientific">Notechis scutatus</name>
    <name type="common">mainland tiger snake</name>
    <dbReference type="NCBI Taxonomy" id="8663"/>
    <lineage>
        <taxon>Eukaryota</taxon>
        <taxon>Metazoa</taxon>
        <taxon>Chordata</taxon>
        <taxon>Craniata</taxon>
        <taxon>Vertebrata</taxon>
        <taxon>Euteleostomi</taxon>
        <taxon>Lepidosauria</taxon>
        <taxon>Squamata</taxon>
        <taxon>Bifurcata</taxon>
        <taxon>Unidentata</taxon>
        <taxon>Episquamata</taxon>
        <taxon>Toxicofera</taxon>
        <taxon>Serpentes</taxon>
        <taxon>Colubroidea</taxon>
        <taxon>Elapidae</taxon>
        <taxon>Hydrophiinae</taxon>
        <taxon>Notechis</taxon>
    </lineage>
</organism>
<evidence type="ECO:0000313" key="4">
    <source>
        <dbReference type="RefSeq" id="XP_026534542.1"/>
    </source>
</evidence>
<keyword evidence="3" id="KW-1185">Reference proteome</keyword>